<gene>
    <name evidence="1" type="ORF">HNR39_000525</name>
</gene>
<evidence type="ECO:0000313" key="2">
    <source>
        <dbReference type="Proteomes" id="UP000571084"/>
    </source>
</evidence>
<dbReference type="Proteomes" id="UP000571084">
    <property type="component" value="Unassembled WGS sequence"/>
</dbReference>
<accession>A0A840RM36</accession>
<organism evidence="1 2">
    <name type="scientific">Glaciimonas immobilis</name>
    <dbReference type="NCBI Taxonomy" id="728004"/>
    <lineage>
        <taxon>Bacteria</taxon>
        <taxon>Pseudomonadati</taxon>
        <taxon>Pseudomonadota</taxon>
        <taxon>Betaproteobacteria</taxon>
        <taxon>Burkholderiales</taxon>
        <taxon>Oxalobacteraceae</taxon>
        <taxon>Glaciimonas</taxon>
    </lineage>
</organism>
<evidence type="ECO:0000313" key="1">
    <source>
        <dbReference type="EMBL" id="MBB5198715.1"/>
    </source>
</evidence>
<proteinExistence type="predicted"/>
<keyword evidence="2" id="KW-1185">Reference proteome</keyword>
<reference evidence="1 2" key="1">
    <citation type="submission" date="2020-08" db="EMBL/GenBank/DDBJ databases">
        <title>Genomic Encyclopedia of Type Strains, Phase IV (KMG-IV): sequencing the most valuable type-strain genomes for metagenomic binning, comparative biology and taxonomic classification.</title>
        <authorList>
            <person name="Goeker M."/>
        </authorList>
    </citation>
    <scope>NUCLEOTIDE SEQUENCE [LARGE SCALE GENOMIC DNA]</scope>
    <source>
        <strain evidence="1 2">DSM 23240</strain>
    </source>
</reference>
<dbReference type="AlphaFoldDB" id="A0A840RM36"/>
<comment type="caution">
    <text evidence="1">The sequence shown here is derived from an EMBL/GenBank/DDBJ whole genome shotgun (WGS) entry which is preliminary data.</text>
</comment>
<protein>
    <submittedName>
        <fullName evidence="1">Uncharacterized protein</fullName>
    </submittedName>
</protein>
<name>A0A840RM36_9BURK</name>
<dbReference type="EMBL" id="JACHHQ010000001">
    <property type="protein sequence ID" value="MBB5198715.1"/>
    <property type="molecule type" value="Genomic_DNA"/>
</dbReference>
<sequence length="70" mass="7969">MSCDACNAIELRKRKGLGHARLMPVGEPVKVRNMGQPAVIMTHYVCEDCGIKWQYEDDRRDVYAGWSIEA</sequence>